<evidence type="ECO:0000313" key="2">
    <source>
        <dbReference type="EMBL" id="OHE99884.1"/>
    </source>
</evidence>
<dbReference type="Proteomes" id="UP000176998">
    <property type="component" value="Unassembled WGS sequence"/>
</dbReference>
<proteinExistence type="predicted"/>
<gene>
    <name evidence="2" type="ORF">CORC01_04785</name>
</gene>
<dbReference type="OrthoDB" id="4851075at2759"/>
<feature type="compositionally biased region" description="Polar residues" evidence="1">
    <location>
        <begin position="313"/>
        <end position="324"/>
    </location>
</feature>
<sequence length="330" mass="35444">MEYPAENNGQEQPDAASLVIVENLRKQPMLLYPNPLSQHSLAQAAAAAAAAQLKRIQKEKARGTNNINTGSLNAVHPKVNNLKGPAAIPTSTTVPNRPSPSAAPSKAISMANIIIRQDPGSRFRPGQSNIGYSFLNEERKIEEPSPQDEYNSWMGFFTNEAIADLTRDVSEPEFVPHEPPKLQDSQAMTPQKVTGPVDQTSSNALDLQMDLTSDGFLGFAQDITLRGPLLDDEEEASSRTSAQTPQPFTSDFIEPFNTPADAILYLANIAGPNDTAAHSGQILQMERGLETPSGQDIPQSSQVPSTPAPKHVASTTISLASNEGDTGHEN</sequence>
<feature type="region of interest" description="Disordered" evidence="1">
    <location>
        <begin position="288"/>
        <end position="330"/>
    </location>
</feature>
<dbReference type="AlphaFoldDB" id="A0A1G4BEL4"/>
<evidence type="ECO:0000256" key="1">
    <source>
        <dbReference type="SAM" id="MobiDB-lite"/>
    </source>
</evidence>
<feature type="compositionally biased region" description="Basic and acidic residues" evidence="1">
    <location>
        <begin position="172"/>
        <end position="181"/>
    </location>
</feature>
<feature type="compositionally biased region" description="Polar residues" evidence="1">
    <location>
        <begin position="292"/>
        <end position="305"/>
    </location>
</feature>
<accession>A0A1G4BEL4</accession>
<keyword evidence="3" id="KW-1185">Reference proteome</keyword>
<dbReference type="RefSeq" id="XP_022477029.1">
    <property type="nucleotide sequence ID" value="XM_022616432.1"/>
</dbReference>
<dbReference type="GeneID" id="34557942"/>
<organism evidence="2 3">
    <name type="scientific">Colletotrichum orchidophilum</name>
    <dbReference type="NCBI Taxonomy" id="1209926"/>
    <lineage>
        <taxon>Eukaryota</taxon>
        <taxon>Fungi</taxon>
        <taxon>Dikarya</taxon>
        <taxon>Ascomycota</taxon>
        <taxon>Pezizomycotina</taxon>
        <taxon>Sordariomycetes</taxon>
        <taxon>Hypocreomycetidae</taxon>
        <taxon>Glomerellales</taxon>
        <taxon>Glomerellaceae</taxon>
        <taxon>Colletotrichum</taxon>
    </lineage>
</organism>
<feature type="region of interest" description="Disordered" evidence="1">
    <location>
        <begin position="172"/>
        <end position="198"/>
    </location>
</feature>
<name>A0A1G4BEL4_9PEZI</name>
<evidence type="ECO:0000313" key="3">
    <source>
        <dbReference type="Proteomes" id="UP000176998"/>
    </source>
</evidence>
<comment type="caution">
    <text evidence="2">The sequence shown here is derived from an EMBL/GenBank/DDBJ whole genome shotgun (WGS) entry which is preliminary data.</text>
</comment>
<dbReference type="EMBL" id="MJBS01000032">
    <property type="protein sequence ID" value="OHE99884.1"/>
    <property type="molecule type" value="Genomic_DNA"/>
</dbReference>
<reference evidence="2 3" key="1">
    <citation type="submission" date="2016-09" db="EMBL/GenBank/DDBJ databases">
        <authorList>
            <person name="Capua I."/>
            <person name="De Benedictis P."/>
            <person name="Joannis T."/>
            <person name="Lombin L.H."/>
            <person name="Cattoli G."/>
        </authorList>
    </citation>
    <scope>NUCLEOTIDE SEQUENCE [LARGE SCALE GENOMIC DNA]</scope>
    <source>
        <strain evidence="2 3">IMI 309357</strain>
    </source>
</reference>
<feature type="compositionally biased region" description="Polar residues" evidence="1">
    <location>
        <begin position="183"/>
        <end position="198"/>
    </location>
</feature>
<protein>
    <submittedName>
        <fullName evidence="2">Uncharacterized protein</fullName>
    </submittedName>
</protein>